<dbReference type="EMBL" id="NCSJ02000015">
    <property type="protein sequence ID" value="RFU34834.1"/>
    <property type="molecule type" value="Genomic_DNA"/>
</dbReference>
<dbReference type="Pfam" id="PF22893">
    <property type="entry name" value="ULD_2"/>
    <property type="match status" value="1"/>
</dbReference>
<comment type="caution">
    <text evidence="4">The sequence shown here is derived from an EMBL/GenBank/DDBJ whole genome shotgun (WGS) entry which is preliminary data.</text>
</comment>
<feature type="chain" id="PRO_5017669145" description="Ubiquitin-like domain-containing protein" evidence="2">
    <location>
        <begin position="24"/>
        <end position="817"/>
    </location>
</feature>
<evidence type="ECO:0000313" key="5">
    <source>
        <dbReference type="Proteomes" id="UP000258309"/>
    </source>
</evidence>
<dbReference type="AlphaFoldDB" id="A0A3E2HN81"/>
<feature type="region of interest" description="Disordered" evidence="1">
    <location>
        <begin position="523"/>
        <end position="551"/>
    </location>
</feature>
<keyword evidence="5" id="KW-1185">Reference proteome</keyword>
<accession>A0A3E2HN81</accession>
<protein>
    <recommendedName>
        <fullName evidence="3">Ubiquitin-like domain-containing protein</fullName>
    </recommendedName>
</protein>
<name>A0A3E2HN81_SCYLI</name>
<feature type="non-terminal residue" evidence="4">
    <location>
        <position position="1"/>
    </location>
</feature>
<dbReference type="Proteomes" id="UP000258309">
    <property type="component" value="Unassembled WGS sequence"/>
</dbReference>
<dbReference type="OrthoDB" id="3045089at2759"/>
<feature type="compositionally biased region" description="Polar residues" evidence="1">
    <location>
        <begin position="523"/>
        <end position="533"/>
    </location>
</feature>
<gene>
    <name evidence="4" type="ORF">B7463_g1436</name>
</gene>
<evidence type="ECO:0000259" key="3">
    <source>
        <dbReference type="Pfam" id="PF22893"/>
    </source>
</evidence>
<feature type="domain" description="Ubiquitin-like" evidence="3">
    <location>
        <begin position="343"/>
        <end position="425"/>
    </location>
</feature>
<dbReference type="InterPro" id="IPR054464">
    <property type="entry name" value="ULD_fung"/>
</dbReference>
<evidence type="ECO:0000256" key="2">
    <source>
        <dbReference type="SAM" id="SignalP"/>
    </source>
</evidence>
<feature type="non-terminal residue" evidence="4">
    <location>
        <position position="817"/>
    </location>
</feature>
<evidence type="ECO:0000313" key="4">
    <source>
        <dbReference type="EMBL" id="RFU34834.1"/>
    </source>
</evidence>
<dbReference type="PANTHER" id="PTHR38886:SF1">
    <property type="entry name" value="NACHT-NTPASE AND P-LOOP NTPASES N-TERMINAL DOMAIN-CONTAINING PROTEIN"/>
    <property type="match status" value="1"/>
</dbReference>
<keyword evidence="2" id="KW-0732">Signal</keyword>
<organism evidence="4 5">
    <name type="scientific">Scytalidium lignicola</name>
    <name type="common">Hyphomycete</name>
    <dbReference type="NCBI Taxonomy" id="5539"/>
    <lineage>
        <taxon>Eukaryota</taxon>
        <taxon>Fungi</taxon>
        <taxon>Dikarya</taxon>
        <taxon>Ascomycota</taxon>
        <taxon>Pezizomycotina</taxon>
        <taxon>Leotiomycetes</taxon>
        <taxon>Leotiomycetes incertae sedis</taxon>
        <taxon>Scytalidium</taxon>
    </lineage>
</organism>
<sequence>MAFGWSAGDIATALTWLYNLIKALDDVEGAAGNYREAVGFLRGLTQTLESLQILTALNAYPAHANEIAERVQHIKGPIEEFLNATVKYEQSLGEKAKKGCHRHVSKKLQWFLREENKVSVLQNKIKNHIIIINSLTNSWILGLLLQAQKKLPGQLRAAFTKVLPPELVSHFHDNLVLLRINILASQESEKQRHYEIIDKLSEHYTRLLLDIHSLKEDLRNSSIVQQRIESYFCSTSFPRNSSPHNLLGFTQIGIGVKAEKYQQGWLLNTRSNKTVLQNNGRGSHTWDRNIAMEQVSENIGKESLCNIYYLVFLYIRHFFKNLFFVLSRLIKPSRALVPVLLAKYNISFLDAFGSPPRILPYEYFRNFRVLQTFIREEFKTLPGSTWVNRGLYGLLTAQYNRLLAEDNWSRLVTPGTTVTMAMLVHKTVDVTKESTVYRCTEGRCNGTWPYPKETTWSEGDRSENSNYTGDMQLTGTSGNELGWQDPPSSRVHGLQNVKRGNFDFDDIKIETFRRILEIRSPSEHVSASHTPTATEADARKHRNPPGYSFKTRDPSEKPILLLGTVFDAYSLGEWVYGWTVYHYGPAAPIAEMAGNLRLLIIQLARNMKRAEKCIPRIHREEDKRMVKEFIKYGDQLMDKLKRLLELCELSMLKAEKREHMDEAQLSKTASIEFVDCLFGRDRQLENTEKLMSSIRLWNLRFDMNYGEILQQSVLISDGPDPLEPLPIRRKRKVRTTDSAEGDYVRVMSLTPDEQILMELAEEGLPWKEIAIRFQDRTGRIMKVPALQMRLKRLREQLHKWTETEAKRQSRKINTKVS</sequence>
<reference evidence="4 5" key="1">
    <citation type="submission" date="2018-05" db="EMBL/GenBank/DDBJ databases">
        <title>Draft genome sequence of Scytalidium lignicola DSM 105466, a ubiquitous saprotrophic fungus.</title>
        <authorList>
            <person name="Buettner E."/>
            <person name="Gebauer A.M."/>
            <person name="Hofrichter M."/>
            <person name="Liers C."/>
            <person name="Kellner H."/>
        </authorList>
    </citation>
    <scope>NUCLEOTIDE SEQUENCE [LARGE SCALE GENOMIC DNA]</scope>
    <source>
        <strain evidence="4 5">DSM 105466</strain>
    </source>
</reference>
<evidence type="ECO:0000256" key="1">
    <source>
        <dbReference type="SAM" id="MobiDB-lite"/>
    </source>
</evidence>
<proteinExistence type="predicted"/>
<dbReference type="PANTHER" id="PTHR38886">
    <property type="entry name" value="SESA DOMAIN-CONTAINING PROTEIN"/>
    <property type="match status" value="1"/>
</dbReference>
<feature type="signal peptide" evidence="2">
    <location>
        <begin position="1"/>
        <end position="23"/>
    </location>
</feature>